<dbReference type="AlphaFoldDB" id="A0A840MK35"/>
<dbReference type="PANTHER" id="PTHR42964">
    <property type="entry name" value="ENOYL-COA HYDRATASE"/>
    <property type="match status" value="1"/>
</dbReference>
<accession>A0A840MK35</accession>
<comment type="caution">
    <text evidence="2">The sequence shown here is derived from an EMBL/GenBank/DDBJ whole genome shotgun (WGS) entry which is preliminary data.</text>
</comment>
<dbReference type="SUPFAM" id="SSF52096">
    <property type="entry name" value="ClpP/crotonase"/>
    <property type="match status" value="1"/>
</dbReference>
<proteinExistence type="inferred from homology"/>
<sequence>MVFETLQLARQGGLVQVTLNRPAQRNAMSLQMVAELSRLWSCLASDAEARVVVLQGAGGHFCAGGDVRDMAGLRHQLASDSQAAVRFNRQFGQMLQQAAALPQVLVAVLQGAVLGGGLGLACVADIVLAHADCQLGMPETGLGLIPAQIAPFVAQRIGLSQARWLALSGQRIDGRRALSLGLVQQIQPSDTALTGALAELLAQLARTAPLVTRQTKRLMQAMPGMALDALLDEAASCFSEAMQGAEAAEGAAAFIDKRVPSWVETWP</sequence>
<keyword evidence="3" id="KW-1185">Reference proteome</keyword>
<evidence type="ECO:0000313" key="3">
    <source>
        <dbReference type="Proteomes" id="UP000575898"/>
    </source>
</evidence>
<keyword evidence="2" id="KW-0456">Lyase</keyword>
<name>A0A840MK35_9PROT</name>
<dbReference type="Proteomes" id="UP000575898">
    <property type="component" value="Unassembled WGS sequence"/>
</dbReference>
<dbReference type="InterPro" id="IPR001753">
    <property type="entry name" value="Enoyl-CoA_hydra/iso"/>
</dbReference>
<evidence type="ECO:0000313" key="2">
    <source>
        <dbReference type="EMBL" id="MBB5016926.1"/>
    </source>
</evidence>
<dbReference type="InterPro" id="IPR051683">
    <property type="entry name" value="Enoyl-CoA_Hydratase/Isomerase"/>
</dbReference>
<reference evidence="2 3" key="1">
    <citation type="submission" date="2020-08" db="EMBL/GenBank/DDBJ databases">
        <title>Genomic Encyclopedia of Type Strains, Phase IV (KMG-IV): sequencing the most valuable type-strain genomes for metagenomic binning, comparative biology and taxonomic classification.</title>
        <authorList>
            <person name="Goeker M."/>
        </authorList>
    </citation>
    <scope>NUCLEOTIDE SEQUENCE [LARGE SCALE GENOMIC DNA]</scope>
    <source>
        <strain evidence="2 3">DSM 27165</strain>
    </source>
</reference>
<dbReference type="EMBL" id="JACHHY010000001">
    <property type="protein sequence ID" value="MBB5016926.1"/>
    <property type="molecule type" value="Genomic_DNA"/>
</dbReference>
<dbReference type="PANTHER" id="PTHR42964:SF1">
    <property type="entry name" value="POLYKETIDE BIOSYNTHESIS ENOYL-COA HYDRATASE PKSH-RELATED"/>
    <property type="match status" value="1"/>
</dbReference>
<dbReference type="GO" id="GO:0050005">
    <property type="term" value="F:isohexenylglutaconyl-CoA hydratase activity"/>
    <property type="evidence" value="ECO:0007669"/>
    <property type="project" value="UniProtKB-EC"/>
</dbReference>
<dbReference type="GO" id="GO:0008300">
    <property type="term" value="P:isoprenoid catabolic process"/>
    <property type="evidence" value="ECO:0007669"/>
    <property type="project" value="TreeGrafter"/>
</dbReference>
<comment type="similarity">
    <text evidence="1">Belongs to the enoyl-CoA hydratase/isomerase family.</text>
</comment>
<dbReference type="RefSeq" id="WP_281397151.1">
    <property type="nucleotide sequence ID" value="NZ_JACHHY010000001.1"/>
</dbReference>
<dbReference type="Pfam" id="PF00378">
    <property type="entry name" value="ECH_1"/>
    <property type="match status" value="1"/>
</dbReference>
<organism evidence="2 3">
    <name type="scientific">Chitinivorax tropicus</name>
    <dbReference type="NCBI Taxonomy" id="714531"/>
    <lineage>
        <taxon>Bacteria</taxon>
        <taxon>Pseudomonadati</taxon>
        <taxon>Pseudomonadota</taxon>
        <taxon>Betaproteobacteria</taxon>
        <taxon>Chitinivorax</taxon>
    </lineage>
</organism>
<evidence type="ECO:0000256" key="1">
    <source>
        <dbReference type="ARBA" id="ARBA00005254"/>
    </source>
</evidence>
<dbReference type="InterPro" id="IPR014748">
    <property type="entry name" value="Enoyl-CoA_hydra_C"/>
</dbReference>
<protein>
    <submittedName>
        <fullName evidence="2">Isohexenylglutaconyl-CoA hydratase</fullName>
        <ecNumber evidence="2">4.2.1.57</ecNumber>
    </submittedName>
</protein>
<dbReference type="EC" id="4.2.1.57" evidence="2"/>
<dbReference type="InterPro" id="IPR029045">
    <property type="entry name" value="ClpP/crotonase-like_dom_sf"/>
</dbReference>
<dbReference type="Gene3D" id="3.90.226.10">
    <property type="entry name" value="2-enoyl-CoA Hydratase, Chain A, domain 1"/>
    <property type="match status" value="1"/>
</dbReference>
<dbReference type="CDD" id="cd06558">
    <property type="entry name" value="crotonase-like"/>
    <property type="match status" value="1"/>
</dbReference>
<dbReference type="Gene3D" id="1.10.12.10">
    <property type="entry name" value="Lyase 2-enoyl-coa Hydratase, Chain A, domain 2"/>
    <property type="match status" value="1"/>
</dbReference>
<gene>
    <name evidence="2" type="ORF">HNQ59_000188</name>
</gene>